<evidence type="ECO:0008006" key="4">
    <source>
        <dbReference type="Google" id="ProtNLM"/>
    </source>
</evidence>
<keyword evidence="3" id="KW-1185">Reference proteome</keyword>
<gene>
    <name evidence="2" type="ORF">ACFR9U_03945</name>
</gene>
<feature type="transmembrane region" description="Helical" evidence="1">
    <location>
        <begin position="50"/>
        <end position="70"/>
    </location>
</feature>
<reference evidence="2 3" key="1">
    <citation type="journal article" date="2019" name="Int. J. Syst. Evol. Microbiol.">
        <title>The Global Catalogue of Microorganisms (GCM) 10K type strain sequencing project: providing services to taxonomists for standard genome sequencing and annotation.</title>
        <authorList>
            <consortium name="The Broad Institute Genomics Platform"/>
            <consortium name="The Broad Institute Genome Sequencing Center for Infectious Disease"/>
            <person name="Wu L."/>
            <person name="Ma J."/>
        </authorList>
    </citation>
    <scope>NUCLEOTIDE SEQUENCE [LARGE SCALE GENOMIC DNA]</scope>
    <source>
        <strain evidence="2 3">CGMCC 1.12125</strain>
    </source>
</reference>
<sequence>MDMDPAGIAGRTIPESPRRELLLAFAAFLLVYGQPSVVCARVLLSVTLPSLAVIVVGSMLLAAPTARTFVRQGGSISRLADFVIVAALVQIVVTLLGLLVVAAANGDDLTALARATIVLSSYPIAYYVVYRAGGVSPLPVSFRS</sequence>
<evidence type="ECO:0000256" key="1">
    <source>
        <dbReference type="SAM" id="Phobius"/>
    </source>
</evidence>
<dbReference type="RefSeq" id="WP_247376516.1">
    <property type="nucleotide sequence ID" value="NZ_JALLGV010000002.1"/>
</dbReference>
<dbReference type="EMBL" id="JBHUDJ010000002">
    <property type="protein sequence ID" value="MFD1586122.1"/>
    <property type="molecule type" value="Genomic_DNA"/>
</dbReference>
<comment type="caution">
    <text evidence="2">The sequence shown here is derived from an EMBL/GenBank/DDBJ whole genome shotgun (WGS) entry which is preliminary data.</text>
</comment>
<keyword evidence="1" id="KW-0472">Membrane</keyword>
<accession>A0ABD6CA32</accession>
<dbReference type="Proteomes" id="UP001597119">
    <property type="component" value="Unassembled WGS sequence"/>
</dbReference>
<evidence type="ECO:0000313" key="2">
    <source>
        <dbReference type="EMBL" id="MFD1586122.1"/>
    </source>
</evidence>
<protein>
    <recommendedName>
        <fullName evidence="4">Integral membrane protein</fullName>
    </recommendedName>
</protein>
<organism evidence="2 3">
    <name type="scientific">Halorientalis brevis</name>
    <dbReference type="NCBI Taxonomy" id="1126241"/>
    <lineage>
        <taxon>Archaea</taxon>
        <taxon>Methanobacteriati</taxon>
        <taxon>Methanobacteriota</taxon>
        <taxon>Stenosarchaea group</taxon>
        <taxon>Halobacteria</taxon>
        <taxon>Halobacteriales</taxon>
        <taxon>Haloarculaceae</taxon>
        <taxon>Halorientalis</taxon>
    </lineage>
</organism>
<keyword evidence="1" id="KW-0812">Transmembrane</keyword>
<feature type="transmembrane region" description="Helical" evidence="1">
    <location>
        <begin position="82"/>
        <end position="105"/>
    </location>
</feature>
<dbReference type="AlphaFoldDB" id="A0ABD6CA32"/>
<proteinExistence type="predicted"/>
<name>A0ABD6CA32_9EURY</name>
<evidence type="ECO:0000313" key="3">
    <source>
        <dbReference type="Proteomes" id="UP001597119"/>
    </source>
</evidence>
<keyword evidence="1" id="KW-1133">Transmembrane helix</keyword>